<comment type="caution">
    <text evidence="1">The sequence shown here is derived from an EMBL/GenBank/DDBJ whole genome shotgun (WGS) entry which is preliminary data.</text>
</comment>
<evidence type="ECO:0000313" key="1">
    <source>
        <dbReference type="EMBL" id="GAI46316.1"/>
    </source>
</evidence>
<proteinExistence type="predicted"/>
<gene>
    <name evidence="1" type="ORF">S06H3_41725</name>
</gene>
<organism evidence="1">
    <name type="scientific">marine sediment metagenome</name>
    <dbReference type="NCBI Taxonomy" id="412755"/>
    <lineage>
        <taxon>unclassified sequences</taxon>
        <taxon>metagenomes</taxon>
        <taxon>ecological metagenomes</taxon>
    </lineage>
</organism>
<feature type="non-terminal residue" evidence="1">
    <location>
        <position position="1"/>
    </location>
</feature>
<feature type="non-terminal residue" evidence="1">
    <location>
        <position position="264"/>
    </location>
</feature>
<protein>
    <recommendedName>
        <fullName evidence="2">DUF3631 domain-containing protein</fullName>
    </recommendedName>
</protein>
<dbReference type="AlphaFoldDB" id="X1PUV2"/>
<dbReference type="EMBL" id="BARV01025746">
    <property type="protein sequence ID" value="GAI46316.1"/>
    <property type="molecule type" value="Genomic_DNA"/>
</dbReference>
<accession>X1PUV2</accession>
<sequence>TISVPKRRWSLDSIKNFVDKTLKEITFLETFEVIKEQYKYYMDLGSDEAYSLASLWVIGSYFFPLFDAYPYAFFGGDREVGKTKILTLTQQIAFNAISSGNISTSSIFRLVEGARATLLIDEAEKLGTTDRGQEFKNILNASYKPGNPVFRAEKTTKEQFIVVDFDAYSPKMLANIAGLEDILESRVIPFTLTRTLDKGIADREINTNDKIWQDIRDRLYILAMGKWEEVKKAYSETKSVEGISARNWEIWRPIIALAGVTDTT</sequence>
<name>X1PUV2_9ZZZZ</name>
<evidence type="ECO:0008006" key="2">
    <source>
        <dbReference type="Google" id="ProtNLM"/>
    </source>
</evidence>
<reference evidence="1" key="1">
    <citation type="journal article" date="2014" name="Front. Microbiol.">
        <title>High frequency of phylogenetically diverse reductive dehalogenase-homologous genes in deep subseafloor sedimentary metagenomes.</title>
        <authorList>
            <person name="Kawai M."/>
            <person name="Futagami T."/>
            <person name="Toyoda A."/>
            <person name="Takaki Y."/>
            <person name="Nishi S."/>
            <person name="Hori S."/>
            <person name="Arai W."/>
            <person name="Tsubouchi T."/>
            <person name="Morono Y."/>
            <person name="Uchiyama I."/>
            <person name="Ito T."/>
            <person name="Fujiyama A."/>
            <person name="Inagaki F."/>
            <person name="Takami H."/>
        </authorList>
    </citation>
    <scope>NUCLEOTIDE SEQUENCE</scope>
    <source>
        <strain evidence="1">Expedition CK06-06</strain>
    </source>
</reference>